<accession>A0A8S3J8A0</accession>
<dbReference type="AlphaFoldDB" id="A0A8S3J8A0"/>
<gene>
    <name evidence="1" type="ORF">GIL414_LOCUS81044</name>
</gene>
<name>A0A8S3J8A0_9BILA</name>
<evidence type="ECO:0000313" key="2">
    <source>
        <dbReference type="Proteomes" id="UP000681720"/>
    </source>
</evidence>
<proteinExistence type="predicted"/>
<dbReference type="Proteomes" id="UP000681720">
    <property type="component" value="Unassembled WGS sequence"/>
</dbReference>
<sequence length="86" mass="9581">MDVHSSSNGLHHIVGYGSNSVVLAHSNNNNHHHHNDYNNFYVPAPRPLPKATSSYQFLPVVNLVPTIINVPVQQSKKQQQSHGNHL</sequence>
<organism evidence="1 2">
    <name type="scientific">Rotaria magnacalcarata</name>
    <dbReference type="NCBI Taxonomy" id="392030"/>
    <lineage>
        <taxon>Eukaryota</taxon>
        <taxon>Metazoa</taxon>
        <taxon>Spiralia</taxon>
        <taxon>Gnathifera</taxon>
        <taxon>Rotifera</taxon>
        <taxon>Eurotatoria</taxon>
        <taxon>Bdelloidea</taxon>
        <taxon>Philodinida</taxon>
        <taxon>Philodinidae</taxon>
        <taxon>Rotaria</taxon>
    </lineage>
</organism>
<evidence type="ECO:0000313" key="1">
    <source>
        <dbReference type="EMBL" id="CAF5214675.1"/>
    </source>
</evidence>
<comment type="caution">
    <text evidence="1">The sequence shown here is derived from an EMBL/GenBank/DDBJ whole genome shotgun (WGS) entry which is preliminary data.</text>
</comment>
<reference evidence="1" key="1">
    <citation type="submission" date="2021-02" db="EMBL/GenBank/DDBJ databases">
        <authorList>
            <person name="Nowell W R."/>
        </authorList>
    </citation>
    <scope>NUCLEOTIDE SEQUENCE</scope>
</reference>
<dbReference type="EMBL" id="CAJOBJ010356405">
    <property type="protein sequence ID" value="CAF5214675.1"/>
    <property type="molecule type" value="Genomic_DNA"/>
</dbReference>
<protein>
    <submittedName>
        <fullName evidence="1">Uncharacterized protein</fullName>
    </submittedName>
</protein>